<gene>
    <name evidence="2" type="ORF">UFOVP119_37</name>
</gene>
<name>A0A6J5LAU7_9CAUD</name>
<organism evidence="2">
    <name type="scientific">uncultured Caudovirales phage</name>
    <dbReference type="NCBI Taxonomy" id="2100421"/>
    <lineage>
        <taxon>Viruses</taxon>
        <taxon>Duplodnaviria</taxon>
        <taxon>Heunggongvirae</taxon>
        <taxon>Uroviricota</taxon>
        <taxon>Caudoviricetes</taxon>
        <taxon>Peduoviridae</taxon>
        <taxon>Maltschvirus</taxon>
        <taxon>Maltschvirus maltsch</taxon>
    </lineage>
</organism>
<reference evidence="2" key="1">
    <citation type="submission" date="2020-04" db="EMBL/GenBank/DDBJ databases">
        <authorList>
            <person name="Chiriac C."/>
            <person name="Salcher M."/>
            <person name="Ghai R."/>
            <person name="Kavagutti S V."/>
        </authorList>
    </citation>
    <scope>NUCLEOTIDE SEQUENCE</scope>
</reference>
<proteinExistence type="predicted"/>
<evidence type="ECO:0000256" key="1">
    <source>
        <dbReference type="SAM" id="MobiDB-lite"/>
    </source>
</evidence>
<evidence type="ECO:0000313" key="2">
    <source>
        <dbReference type="EMBL" id="CAB4130413.1"/>
    </source>
</evidence>
<accession>A0A6J5LAU7</accession>
<protein>
    <submittedName>
        <fullName evidence="2">Uncharacterized protein</fullName>
    </submittedName>
</protein>
<sequence length="167" mass="17115">MTTEANYFPAGFESAIGGIALAAQKQKPVKEGRPSMLSPILAALKVGKVLPLKFASATNASYGRHAAALSKLAIAKDGKGLVGYQLPGGVNTYCRALAGYRKLMISGQVFGPTEAAAAQQAKAIAKATDAKKAAVKAKAAKVAVKAKQSKATKRKSAAKSKAKKGSK</sequence>
<dbReference type="EMBL" id="LR796238">
    <property type="protein sequence ID" value="CAB4130413.1"/>
    <property type="molecule type" value="Genomic_DNA"/>
</dbReference>
<feature type="region of interest" description="Disordered" evidence="1">
    <location>
        <begin position="146"/>
        <end position="167"/>
    </location>
</feature>
<feature type="compositionally biased region" description="Basic residues" evidence="1">
    <location>
        <begin position="147"/>
        <end position="167"/>
    </location>
</feature>